<keyword evidence="7" id="KW-1003">Cell membrane</keyword>
<comment type="function">
    <text evidence="1 7">Probably involved in membrane trafficking.</text>
</comment>
<dbReference type="GO" id="GO:0030658">
    <property type="term" value="C:transport vesicle membrane"/>
    <property type="evidence" value="ECO:0007669"/>
    <property type="project" value="UniProtKB-SubCell"/>
</dbReference>
<reference evidence="9 10" key="1">
    <citation type="journal article" date="2014" name="Am. J. Bot.">
        <title>Genome assembly and annotation for red clover (Trifolium pratense; Fabaceae).</title>
        <authorList>
            <person name="Istvanek J."/>
            <person name="Jaros M."/>
            <person name="Krenek A."/>
            <person name="Repkova J."/>
        </authorList>
    </citation>
    <scope>NUCLEOTIDE SEQUENCE [LARGE SCALE GENOMIC DNA]</scope>
    <source>
        <strain evidence="10">cv. Tatra</strain>
        <tissue evidence="9">Young leaves</tissue>
    </source>
</reference>
<comment type="similarity">
    <text evidence="2 7">Belongs to the SCAMP family.</text>
</comment>
<protein>
    <recommendedName>
        <fullName evidence="7">Secretory carrier-associated membrane protein</fullName>
        <shortName evidence="7">Secretory carrier membrane protein</shortName>
    </recommendedName>
</protein>
<evidence type="ECO:0000313" key="9">
    <source>
        <dbReference type="EMBL" id="PNY16860.1"/>
    </source>
</evidence>
<sequence length="168" mass="19296">MEQPKDKDQVMAGEHFTLQISPYLINLEIYMYLIGWEGPIRKVPPEEKILCKNPGSVPSATSKLSPLPPEPYDRGATIDIPLDSSKDLKAKEKELQAREVELKKREQELKRKEDAIARAGIIIEEKNWPPFFPIIHHDIGKEIPIHLQRMQYVAFASWLGMLNSRTIV</sequence>
<evidence type="ECO:0000256" key="5">
    <source>
        <dbReference type="ARBA" id="ARBA00023136"/>
    </source>
</evidence>
<comment type="caution">
    <text evidence="9">The sequence shown here is derived from an EMBL/GenBank/DDBJ whole genome shotgun (WGS) entry which is preliminary data.</text>
</comment>
<accession>A0A2K3PNJ4</accession>
<dbReference type="GO" id="GO:0015031">
    <property type="term" value="P:protein transport"/>
    <property type="evidence" value="ECO:0007669"/>
    <property type="project" value="InterPro"/>
</dbReference>
<dbReference type="PANTHER" id="PTHR10687:SF76">
    <property type="entry name" value="SECRETORY CARRIER-ASSOCIATED MEMBRANE PROTEIN 1"/>
    <property type="match status" value="1"/>
</dbReference>
<keyword evidence="7" id="KW-0813">Transport</keyword>
<evidence type="ECO:0000256" key="1">
    <source>
        <dbReference type="ARBA" id="ARBA00004003"/>
    </source>
</evidence>
<dbReference type="EMBL" id="ASHM01008867">
    <property type="protein sequence ID" value="PNY16860.1"/>
    <property type="molecule type" value="Genomic_DNA"/>
</dbReference>
<evidence type="ECO:0000256" key="3">
    <source>
        <dbReference type="ARBA" id="ARBA00022692"/>
    </source>
</evidence>
<feature type="coiled-coil region" evidence="8">
    <location>
        <begin position="85"/>
        <end position="115"/>
    </location>
</feature>
<keyword evidence="4" id="KW-1133">Transmembrane helix</keyword>
<evidence type="ECO:0000256" key="4">
    <source>
        <dbReference type="ARBA" id="ARBA00022989"/>
    </source>
</evidence>
<evidence type="ECO:0000256" key="6">
    <source>
        <dbReference type="ARBA" id="ARBA00023329"/>
    </source>
</evidence>
<organism evidence="9 10">
    <name type="scientific">Trifolium pratense</name>
    <name type="common">Red clover</name>
    <dbReference type="NCBI Taxonomy" id="57577"/>
    <lineage>
        <taxon>Eukaryota</taxon>
        <taxon>Viridiplantae</taxon>
        <taxon>Streptophyta</taxon>
        <taxon>Embryophyta</taxon>
        <taxon>Tracheophyta</taxon>
        <taxon>Spermatophyta</taxon>
        <taxon>Magnoliopsida</taxon>
        <taxon>eudicotyledons</taxon>
        <taxon>Gunneridae</taxon>
        <taxon>Pentapetalae</taxon>
        <taxon>rosids</taxon>
        <taxon>fabids</taxon>
        <taxon>Fabales</taxon>
        <taxon>Fabaceae</taxon>
        <taxon>Papilionoideae</taxon>
        <taxon>50 kb inversion clade</taxon>
        <taxon>NPAAA clade</taxon>
        <taxon>Hologalegina</taxon>
        <taxon>IRL clade</taxon>
        <taxon>Trifolieae</taxon>
        <taxon>Trifolium</taxon>
    </lineage>
</organism>
<evidence type="ECO:0000313" key="10">
    <source>
        <dbReference type="Proteomes" id="UP000236291"/>
    </source>
</evidence>
<keyword evidence="6 7" id="KW-0968">Cytoplasmic vesicle</keyword>
<comment type="subcellular location">
    <subcellularLocation>
        <location evidence="7">Cell membrane</location>
        <topology evidence="7">Multi-pass membrane protein</topology>
    </subcellularLocation>
    <subcellularLocation>
        <location evidence="7">Cytoplasmic vesicle</location>
        <location evidence="7">Secretory vesicle membrane</location>
        <topology evidence="7">Multi-pass membrane protein</topology>
    </subcellularLocation>
</comment>
<reference evidence="9 10" key="2">
    <citation type="journal article" date="2017" name="Front. Plant Sci.">
        <title>Gene Classification and Mining of Molecular Markers Useful in Red Clover (Trifolium pratense) Breeding.</title>
        <authorList>
            <person name="Istvanek J."/>
            <person name="Dluhosova J."/>
            <person name="Dluhos P."/>
            <person name="Patkova L."/>
            <person name="Nedelnik J."/>
            <person name="Repkova J."/>
        </authorList>
    </citation>
    <scope>NUCLEOTIDE SEQUENCE [LARGE SCALE GENOMIC DNA]</scope>
    <source>
        <strain evidence="10">cv. Tatra</strain>
        <tissue evidence="9">Young leaves</tissue>
    </source>
</reference>
<evidence type="ECO:0000256" key="7">
    <source>
        <dbReference type="RuleBase" id="RU363122"/>
    </source>
</evidence>
<evidence type="ECO:0000256" key="8">
    <source>
        <dbReference type="SAM" id="Coils"/>
    </source>
</evidence>
<gene>
    <name evidence="9" type="ORF">L195_g013588</name>
</gene>
<dbReference type="PANTHER" id="PTHR10687">
    <property type="entry name" value="SECRETORY CARRIER-ASSOCIATED MEMBRANE PROTEIN SCAMP"/>
    <property type="match status" value="1"/>
</dbReference>
<keyword evidence="5" id="KW-0472">Membrane</keyword>
<dbReference type="AlphaFoldDB" id="A0A2K3PNJ4"/>
<proteinExistence type="inferred from homology"/>
<name>A0A2K3PNJ4_TRIPR</name>
<evidence type="ECO:0000256" key="2">
    <source>
        <dbReference type="ARBA" id="ARBA00010482"/>
    </source>
</evidence>
<dbReference type="GO" id="GO:0032588">
    <property type="term" value="C:trans-Golgi network membrane"/>
    <property type="evidence" value="ECO:0007669"/>
    <property type="project" value="TreeGrafter"/>
</dbReference>
<dbReference type="InterPro" id="IPR007273">
    <property type="entry name" value="SCAMP"/>
</dbReference>
<dbReference type="Pfam" id="PF04144">
    <property type="entry name" value="SCAMP"/>
    <property type="match status" value="1"/>
</dbReference>
<keyword evidence="8" id="KW-0175">Coiled coil</keyword>
<dbReference type="Proteomes" id="UP000236291">
    <property type="component" value="Unassembled WGS sequence"/>
</dbReference>
<dbReference type="GO" id="GO:0005886">
    <property type="term" value="C:plasma membrane"/>
    <property type="evidence" value="ECO:0007669"/>
    <property type="project" value="UniProtKB-SubCell"/>
</dbReference>
<dbReference type="GO" id="GO:0055038">
    <property type="term" value="C:recycling endosome membrane"/>
    <property type="evidence" value="ECO:0007669"/>
    <property type="project" value="TreeGrafter"/>
</dbReference>
<keyword evidence="3" id="KW-0812">Transmembrane</keyword>